<dbReference type="PaxDb" id="2850-Phatr48564"/>
<sequence>MKRAAATDCEAGDAERTFGHGNDIIPVDIVDSTEPQLAHSLETPKVADDADTPTPALDEDTTIRYSFRVSVHKSDLSHRYDQSRSAPEVTGLNRSWDCSFFQGAQISFTGSNYGLWTLRDISGKCQRWDVLFFSYNLGGPLIAGRIFSMASMLLGLSLLTTMAQALQFYAVSWGIGIILLLLSLVSIFTTSIYNVWAVFWLFTYIIFILAARALFIHPIQRRISQRGCKIVAGLFALCSVCTMLTLIVLKSDFCTCDNITSEALKGRSPGDNACDKECEIGSAGILMILAAFVWAATAVAVLRYGVQPDDLESIIERTTDHTIYGYYPRNSITSRLFGYQTTFTGTVAKASAPLVKMATRRSPGPSKGEGSARDEATAQEVAGEGDDAIELMEASKRMLIKKENEEIEDKRGYCKRGCCDYRVRDRTRRERWAFWTFRVVLGFLIGIYVFLVAIMVGSRGESTTAAKAPDTSFNFITDIVCAFDPLDLSQPFQTFPNKADANSAGYQVAHCGACAFCSNPADIETYVETRKTIAKQAKKCGKISMLGSYEELVACLDDKIGFTEDCTKCWADNMISTGKQCLFTCMVTMFTGFMSNNNVPGAGDQGWLNQCLFCDEKLSGPAFVTCSGVARRRLGIVSEIERNPDEQCQQTDVDWVSVDFDTLFGDYGLVP</sequence>
<dbReference type="PANTHER" id="PTHR40535:SF1">
    <property type="entry name" value="CHROMOSOME UNDETERMINED SCAFFOLD_9, WHOLE GENOME SHOTGUN SEQUENCE"/>
    <property type="match status" value="1"/>
</dbReference>
<feature type="transmembrane region" description="Helical" evidence="2">
    <location>
        <begin position="168"/>
        <end position="189"/>
    </location>
</feature>
<evidence type="ECO:0000256" key="2">
    <source>
        <dbReference type="SAM" id="Phobius"/>
    </source>
</evidence>
<accession>B7G7P5</accession>
<gene>
    <name evidence="3" type="ORF">PHATRDRAFT_48564</name>
</gene>
<proteinExistence type="predicted"/>
<reference evidence="4" key="2">
    <citation type="submission" date="2008-08" db="EMBL/GenBank/DDBJ databases">
        <authorList>
            <consortium name="Diatom Consortium"/>
            <person name="Grigoriev I."/>
            <person name="Grimwood J."/>
            <person name="Kuo A."/>
            <person name="Otillar R.P."/>
            <person name="Salamov A."/>
            <person name="Detter J.C."/>
            <person name="Lindquist E."/>
            <person name="Shapiro H."/>
            <person name="Lucas S."/>
            <person name="Glavina del Rio T."/>
            <person name="Pitluck S."/>
            <person name="Rokhsar D."/>
            <person name="Bowler C."/>
        </authorList>
    </citation>
    <scope>GENOME REANNOTATION</scope>
    <source>
        <strain evidence="4">CCAP 1055/1</strain>
    </source>
</reference>
<evidence type="ECO:0000313" key="3">
    <source>
        <dbReference type="EMBL" id="EEC45400.1"/>
    </source>
</evidence>
<feature type="transmembrane region" description="Helical" evidence="2">
    <location>
        <begin position="285"/>
        <end position="306"/>
    </location>
</feature>
<dbReference type="KEGG" id="pti:PHATRDRAFT_48564"/>
<keyword evidence="2" id="KW-0812">Transmembrane</keyword>
<reference evidence="3 4" key="1">
    <citation type="journal article" date="2008" name="Nature">
        <title>The Phaeodactylum genome reveals the evolutionary history of diatom genomes.</title>
        <authorList>
            <person name="Bowler C."/>
            <person name="Allen A.E."/>
            <person name="Badger J.H."/>
            <person name="Grimwood J."/>
            <person name="Jabbari K."/>
            <person name="Kuo A."/>
            <person name="Maheswari U."/>
            <person name="Martens C."/>
            <person name="Maumus F."/>
            <person name="Otillar R.P."/>
            <person name="Rayko E."/>
            <person name="Salamov A."/>
            <person name="Vandepoele K."/>
            <person name="Beszteri B."/>
            <person name="Gruber A."/>
            <person name="Heijde M."/>
            <person name="Katinka M."/>
            <person name="Mock T."/>
            <person name="Valentin K."/>
            <person name="Verret F."/>
            <person name="Berges J.A."/>
            <person name="Brownlee C."/>
            <person name="Cadoret J.P."/>
            <person name="Chiovitti A."/>
            <person name="Choi C.J."/>
            <person name="Coesel S."/>
            <person name="De Martino A."/>
            <person name="Detter J.C."/>
            <person name="Durkin C."/>
            <person name="Falciatore A."/>
            <person name="Fournet J."/>
            <person name="Haruta M."/>
            <person name="Huysman M.J."/>
            <person name="Jenkins B.D."/>
            <person name="Jiroutova K."/>
            <person name="Jorgensen R.E."/>
            <person name="Joubert Y."/>
            <person name="Kaplan A."/>
            <person name="Kroger N."/>
            <person name="Kroth P.G."/>
            <person name="La Roche J."/>
            <person name="Lindquist E."/>
            <person name="Lommer M."/>
            <person name="Martin-Jezequel V."/>
            <person name="Lopez P.J."/>
            <person name="Lucas S."/>
            <person name="Mangogna M."/>
            <person name="McGinnis K."/>
            <person name="Medlin L.K."/>
            <person name="Montsant A."/>
            <person name="Oudot-Le Secq M.P."/>
            <person name="Napoli C."/>
            <person name="Obornik M."/>
            <person name="Parker M.S."/>
            <person name="Petit J.L."/>
            <person name="Porcel B.M."/>
            <person name="Poulsen N."/>
            <person name="Robison M."/>
            <person name="Rychlewski L."/>
            <person name="Rynearson T.A."/>
            <person name="Schmutz J."/>
            <person name="Shapiro H."/>
            <person name="Siaut M."/>
            <person name="Stanley M."/>
            <person name="Sussman M.R."/>
            <person name="Taylor A.R."/>
            <person name="Vardi A."/>
            <person name="von Dassow P."/>
            <person name="Vyverman W."/>
            <person name="Willis A."/>
            <person name="Wyrwicz L.S."/>
            <person name="Rokhsar D.S."/>
            <person name="Weissenbach J."/>
            <person name="Armbrust E.V."/>
            <person name="Green B.R."/>
            <person name="Van de Peer Y."/>
            <person name="Grigoriev I.V."/>
        </authorList>
    </citation>
    <scope>NUCLEOTIDE SEQUENCE [LARGE SCALE GENOMIC DNA]</scope>
    <source>
        <strain evidence="3 4">CCAP 1055/1</strain>
    </source>
</reference>
<keyword evidence="2" id="KW-0472">Membrane</keyword>
<evidence type="ECO:0000256" key="1">
    <source>
        <dbReference type="SAM" id="MobiDB-lite"/>
    </source>
</evidence>
<feature type="transmembrane region" description="Helical" evidence="2">
    <location>
        <begin position="432"/>
        <end position="456"/>
    </location>
</feature>
<dbReference type="OrthoDB" id="10261863at2759"/>
<feature type="transmembrane region" description="Helical" evidence="2">
    <location>
        <begin position="132"/>
        <end position="156"/>
    </location>
</feature>
<keyword evidence="4" id="KW-1185">Reference proteome</keyword>
<dbReference type="GeneID" id="7194730"/>
<protein>
    <submittedName>
        <fullName evidence="3">Uncharacterized protein</fullName>
    </submittedName>
</protein>
<dbReference type="EMBL" id="CM000620">
    <property type="protein sequence ID" value="EEC45400.1"/>
    <property type="molecule type" value="Genomic_DNA"/>
</dbReference>
<evidence type="ECO:0000313" key="4">
    <source>
        <dbReference type="Proteomes" id="UP000000759"/>
    </source>
</evidence>
<dbReference type="InParanoid" id="B7G7P5"/>
<name>B7G7P5_PHATC</name>
<dbReference type="eggNOG" id="ENOG502S5DE">
    <property type="taxonomic scope" value="Eukaryota"/>
</dbReference>
<dbReference type="PANTHER" id="PTHR40535">
    <property type="entry name" value="CHROMOSOME UNDETERMINED SCAFFOLD_9, WHOLE GENOME SHOTGUN SEQUENCE"/>
    <property type="match status" value="1"/>
</dbReference>
<feature type="region of interest" description="Disordered" evidence="1">
    <location>
        <begin position="358"/>
        <end position="381"/>
    </location>
</feature>
<feature type="transmembrane region" description="Helical" evidence="2">
    <location>
        <begin position="227"/>
        <end position="249"/>
    </location>
</feature>
<dbReference type="AlphaFoldDB" id="B7G7P5"/>
<dbReference type="Proteomes" id="UP000000759">
    <property type="component" value="Chromosome 18"/>
</dbReference>
<keyword evidence="2" id="KW-1133">Transmembrane helix</keyword>
<feature type="transmembrane region" description="Helical" evidence="2">
    <location>
        <begin position="195"/>
        <end position="215"/>
    </location>
</feature>
<dbReference type="RefSeq" id="XP_002183182.1">
    <property type="nucleotide sequence ID" value="XM_002183146.1"/>
</dbReference>
<organism evidence="3 4">
    <name type="scientific">Phaeodactylum tricornutum (strain CCAP 1055/1)</name>
    <dbReference type="NCBI Taxonomy" id="556484"/>
    <lineage>
        <taxon>Eukaryota</taxon>
        <taxon>Sar</taxon>
        <taxon>Stramenopiles</taxon>
        <taxon>Ochrophyta</taxon>
        <taxon>Bacillariophyta</taxon>
        <taxon>Bacillariophyceae</taxon>
        <taxon>Bacillariophycidae</taxon>
        <taxon>Naviculales</taxon>
        <taxon>Phaeodactylaceae</taxon>
        <taxon>Phaeodactylum</taxon>
    </lineage>
</organism>